<dbReference type="AlphaFoldDB" id="L1J159"/>
<dbReference type="EnsemblProtists" id="EKX41805">
    <property type="protein sequence ID" value="EKX41805"/>
    <property type="gene ID" value="GUITHDRAFT_74535"/>
</dbReference>
<dbReference type="EMBL" id="JH993021">
    <property type="protein sequence ID" value="EKX41805.1"/>
    <property type="molecule type" value="Genomic_DNA"/>
</dbReference>
<reference evidence="2" key="3">
    <citation type="submission" date="2015-06" db="UniProtKB">
        <authorList>
            <consortium name="EnsemblProtists"/>
        </authorList>
    </citation>
    <scope>IDENTIFICATION</scope>
</reference>
<reference evidence="3" key="2">
    <citation type="submission" date="2012-11" db="EMBL/GenBank/DDBJ databases">
        <authorList>
            <person name="Kuo A."/>
            <person name="Curtis B.A."/>
            <person name="Tanifuji G."/>
            <person name="Burki F."/>
            <person name="Gruber A."/>
            <person name="Irimia M."/>
            <person name="Maruyama S."/>
            <person name="Arias M.C."/>
            <person name="Ball S.G."/>
            <person name="Gile G.H."/>
            <person name="Hirakawa Y."/>
            <person name="Hopkins J.F."/>
            <person name="Rensing S.A."/>
            <person name="Schmutz J."/>
            <person name="Symeonidi A."/>
            <person name="Elias M."/>
            <person name="Eveleigh R.J."/>
            <person name="Herman E.K."/>
            <person name="Klute M.J."/>
            <person name="Nakayama T."/>
            <person name="Obornik M."/>
            <person name="Reyes-Prieto A."/>
            <person name="Armbrust E.V."/>
            <person name="Aves S.J."/>
            <person name="Beiko R.G."/>
            <person name="Coutinho P."/>
            <person name="Dacks J.B."/>
            <person name="Durnford D.G."/>
            <person name="Fast N.M."/>
            <person name="Green B.R."/>
            <person name="Grisdale C."/>
            <person name="Hempe F."/>
            <person name="Henrissat B."/>
            <person name="Hoppner M.P."/>
            <person name="Ishida K.-I."/>
            <person name="Kim E."/>
            <person name="Koreny L."/>
            <person name="Kroth P.G."/>
            <person name="Liu Y."/>
            <person name="Malik S.-B."/>
            <person name="Maier U.G."/>
            <person name="McRose D."/>
            <person name="Mock T."/>
            <person name="Neilson J.A."/>
            <person name="Onodera N.T."/>
            <person name="Poole A.M."/>
            <person name="Pritham E.J."/>
            <person name="Richards T.A."/>
            <person name="Rocap G."/>
            <person name="Roy S.W."/>
            <person name="Sarai C."/>
            <person name="Schaack S."/>
            <person name="Shirato S."/>
            <person name="Slamovits C.H."/>
            <person name="Spencer D.F."/>
            <person name="Suzuki S."/>
            <person name="Worden A.Z."/>
            <person name="Zauner S."/>
            <person name="Barry K."/>
            <person name="Bell C."/>
            <person name="Bharti A.K."/>
            <person name="Crow J.A."/>
            <person name="Grimwood J."/>
            <person name="Kramer R."/>
            <person name="Lindquist E."/>
            <person name="Lucas S."/>
            <person name="Salamov A."/>
            <person name="McFadden G.I."/>
            <person name="Lane C.E."/>
            <person name="Keeling P.J."/>
            <person name="Gray M.W."/>
            <person name="Grigoriev I.V."/>
            <person name="Archibald J.M."/>
        </authorList>
    </citation>
    <scope>NUCLEOTIDE SEQUENCE</scope>
    <source>
        <strain evidence="3">CCMP2712</strain>
    </source>
</reference>
<dbReference type="PaxDb" id="55529-EKX41805"/>
<evidence type="ECO:0000313" key="1">
    <source>
        <dbReference type="EMBL" id="EKX41805.1"/>
    </source>
</evidence>
<protein>
    <recommendedName>
        <fullName evidence="4">Hexosyltransferase</fullName>
    </recommendedName>
</protein>
<keyword evidence="3" id="KW-1185">Reference proteome</keyword>
<dbReference type="RefSeq" id="XP_005828785.1">
    <property type="nucleotide sequence ID" value="XM_005828728.1"/>
</dbReference>
<evidence type="ECO:0000313" key="2">
    <source>
        <dbReference type="EnsemblProtists" id="EKX41805"/>
    </source>
</evidence>
<name>L1J159_GUITC</name>
<gene>
    <name evidence="1" type="ORF">GUITHDRAFT_74535</name>
</gene>
<dbReference type="eggNOG" id="ENOG502S0KP">
    <property type="taxonomic scope" value="Eukaryota"/>
</dbReference>
<sequence length="220" mass="25473">MWRERTGVKFPRVAVLIPVTSHGFRWKGIEEVPLIRFCLPSISQTAELGYDYAVYMGYDVGDLFFDNQQVLQQIKVHFETQIRNPNLQRGVEMQLAVLGFENLLKKPGPVFNFLSSSAALDGADYIYRINDDTEFRTAWTSSYIRTLLSFKPPNVGVVGPTCREGNERILTHDFVHVTHLHIFGVHYPPVLMDWWMDDWISSVYPAENFRKLRTVLVTHH</sequence>
<evidence type="ECO:0008006" key="4">
    <source>
        <dbReference type="Google" id="ProtNLM"/>
    </source>
</evidence>
<reference evidence="1 3" key="1">
    <citation type="journal article" date="2012" name="Nature">
        <title>Algal genomes reveal evolutionary mosaicism and the fate of nucleomorphs.</title>
        <authorList>
            <consortium name="DOE Joint Genome Institute"/>
            <person name="Curtis B.A."/>
            <person name="Tanifuji G."/>
            <person name="Burki F."/>
            <person name="Gruber A."/>
            <person name="Irimia M."/>
            <person name="Maruyama S."/>
            <person name="Arias M.C."/>
            <person name="Ball S.G."/>
            <person name="Gile G.H."/>
            <person name="Hirakawa Y."/>
            <person name="Hopkins J.F."/>
            <person name="Kuo A."/>
            <person name="Rensing S.A."/>
            <person name="Schmutz J."/>
            <person name="Symeonidi A."/>
            <person name="Elias M."/>
            <person name="Eveleigh R.J."/>
            <person name="Herman E.K."/>
            <person name="Klute M.J."/>
            <person name="Nakayama T."/>
            <person name="Obornik M."/>
            <person name="Reyes-Prieto A."/>
            <person name="Armbrust E.V."/>
            <person name="Aves S.J."/>
            <person name="Beiko R.G."/>
            <person name="Coutinho P."/>
            <person name="Dacks J.B."/>
            <person name="Durnford D.G."/>
            <person name="Fast N.M."/>
            <person name="Green B.R."/>
            <person name="Grisdale C.J."/>
            <person name="Hempel F."/>
            <person name="Henrissat B."/>
            <person name="Hoppner M.P."/>
            <person name="Ishida K."/>
            <person name="Kim E."/>
            <person name="Koreny L."/>
            <person name="Kroth P.G."/>
            <person name="Liu Y."/>
            <person name="Malik S.B."/>
            <person name="Maier U.G."/>
            <person name="McRose D."/>
            <person name="Mock T."/>
            <person name="Neilson J.A."/>
            <person name="Onodera N.T."/>
            <person name="Poole A.M."/>
            <person name="Pritham E.J."/>
            <person name="Richards T.A."/>
            <person name="Rocap G."/>
            <person name="Roy S.W."/>
            <person name="Sarai C."/>
            <person name="Schaack S."/>
            <person name="Shirato S."/>
            <person name="Slamovits C.H."/>
            <person name="Spencer D.F."/>
            <person name="Suzuki S."/>
            <person name="Worden A.Z."/>
            <person name="Zauner S."/>
            <person name="Barry K."/>
            <person name="Bell C."/>
            <person name="Bharti A.K."/>
            <person name="Crow J.A."/>
            <person name="Grimwood J."/>
            <person name="Kramer R."/>
            <person name="Lindquist E."/>
            <person name="Lucas S."/>
            <person name="Salamov A."/>
            <person name="McFadden G.I."/>
            <person name="Lane C.E."/>
            <person name="Keeling P.J."/>
            <person name="Gray M.W."/>
            <person name="Grigoriev I.V."/>
            <person name="Archibald J.M."/>
        </authorList>
    </citation>
    <scope>NUCLEOTIDE SEQUENCE</scope>
    <source>
        <strain evidence="1 3">CCMP2712</strain>
    </source>
</reference>
<dbReference type="Proteomes" id="UP000011087">
    <property type="component" value="Unassembled WGS sequence"/>
</dbReference>
<proteinExistence type="predicted"/>
<dbReference type="HOGENOM" id="CLU_1259016_0_0_1"/>
<evidence type="ECO:0000313" key="3">
    <source>
        <dbReference type="Proteomes" id="UP000011087"/>
    </source>
</evidence>
<feature type="non-terminal residue" evidence="1">
    <location>
        <position position="220"/>
    </location>
</feature>
<dbReference type="GeneID" id="17298411"/>
<dbReference type="OrthoDB" id="10264146at2759"/>
<accession>L1J159</accession>
<dbReference type="KEGG" id="gtt:GUITHDRAFT_74535"/>
<organism evidence="1">
    <name type="scientific">Guillardia theta (strain CCMP2712)</name>
    <name type="common">Cryptophyte</name>
    <dbReference type="NCBI Taxonomy" id="905079"/>
    <lineage>
        <taxon>Eukaryota</taxon>
        <taxon>Cryptophyceae</taxon>
        <taxon>Pyrenomonadales</taxon>
        <taxon>Geminigeraceae</taxon>
        <taxon>Guillardia</taxon>
    </lineage>
</organism>